<dbReference type="AlphaFoldDB" id="A0AAV5LPS3"/>
<dbReference type="Proteomes" id="UP001054252">
    <property type="component" value="Unassembled WGS sequence"/>
</dbReference>
<comment type="caution">
    <text evidence="1">The sequence shown here is derived from an EMBL/GenBank/DDBJ whole genome shotgun (WGS) entry which is preliminary data.</text>
</comment>
<accession>A0AAV5LPS3</accession>
<dbReference type="EMBL" id="BPVZ01000129">
    <property type="protein sequence ID" value="GKV38502.1"/>
    <property type="molecule type" value="Genomic_DNA"/>
</dbReference>
<reference evidence="1 2" key="1">
    <citation type="journal article" date="2021" name="Commun. Biol.">
        <title>The genome of Shorea leprosula (Dipterocarpaceae) highlights the ecological relevance of drought in aseasonal tropical rainforests.</title>
        <authorList>
            <person name="Ng K.K.S."/>
            <person name="Kobayashi M.J."/>
            <person name="Fawcett J.A."/>
            <person name="Hatakeyama M."/>
            <person name="Paape T."/>
            <person name="Ng C.H."/>
            <person name="Ang C.C."/>
            <person name="Tnah L.H."/>
            <person name="Lee C.T."/>
            <person name="Nishiyama T."/>
            <person name="Sese J."/>
            <person name="O'Brien M.J."/>
            <person name="Copetti D."/>
            <person name="Mohd Noor M.I."/>
            <person name="Ong R.C."/>
            <person name="Putra M."/>
            <person name="Sireger I.Z."/>
            <person name="Indrioko S."/>
            <person name="Kosugi Y."/>
            <person name="Izuno A."/>
            <person name="Isagi Y."/>
            <person name="Lee S.L."/>
            <person name="Shimizu K.K."/>
        </authorList>
    </citation>
    <scope>NUCLEOTIDE SEQUENCE [LARGE SCALE GENOMIC DNA]</scope>
    <source>
        <strain evidence="1">214</strain>
    </source>
</reference>
<evidence type="ECO:0000313" key="2">
    <source>
        <dbReference type="Proteomes" id="UP001054252"/>
    </source>
</evidence>
<proteinExistence type="predicted"/>
<name>A0AAV5LPS3_9ROSI</name>
<protein>
    <submittedName>
        <fullName evidence="1">Uncharacterized protein</fullName>
    </submittedName>
</protein>
<keyword evidence="2" id="KW-1185">Reference proteome</keyword>
<evidence type="ECO:0000313" key="1">
    <source>
        <dbReference type="EMBL" id="GKV38502.1"/>
    </source>
</evidence>
<sequence>MDEHEASKSAIFCLNLRKVGLEGSSVGQWWLEMIDKTLGEGLTFERVGSRQLEGLLTAGELMLVGYFGLTLLDTQKEASYV</sequence>
<organism evidence="1 2">
    <name type="scientific">Rubroshorea leprosula</name>
    <dbReference type="NCBI Taxonomy" id="152421"/>
    <lineage>
        <taxon>Eukaryota</taxon>
        <taxon>Viridiplantae</taxon>
        <taxon>Streptophyta</taxon>
        <taxon>Embryophyta</taxon>
        <taxon>Tracheophyta</taxon>
        <taxon>Spermatophyta</taxon>
        <taxon>Magnoliopsida</taxon>
        <taxon>eudicotyledons</taxon>
        <taxon>Gunneridae</taxon>
        <taxon>Pentapetalae</taxon>
        <taxon>rosids</taxon>
        <taxon>malvids</taxon>
        <taxon>Malvales</taxon>
        <taxon>Dipterocarpaceae</taxon>
        <taxon>Rubroshorea</taxon>
    </lineage>
</organism>
<gene>
    <name evidence="1" type="ORF">SLEP1_g46413</name>
</gene>